<dbReference type="AlphaFoldDB" id="A0A9X1B9J8"/>
<dbReference type="SUPFAM" id="SSF53448">
    <property type="entry name" value="Nucleotide-diphospho-sugar transferases"/>
    <property type="match status" value="1"/>
</dbReference>
<dbReference type="EMBL" id="NRSD01000009">
    <property type="protein sequence ID" value="MBK1645096.1"/>
    <property type="molecule type" value="Genomic_DNA"/>
</dbReference>
<evidence type="ECO:0008006" key="3">
    <source>
        <dbReference type="Google" id="ProtNLM"/>
    </source>
</evidence>
<sequence>MTSALETITVIIRSVGERTESVCRQLILDQGIEENAIFVIREAPFSQAMRVGFQIGLAQGRPWTFCVDADLLLRPGSILRMVELAEEQPENVCEIQGYILDKFFGGPRIGGIHLYRTALLERVLAAIPAEGVDIRPEYHTLQAMKAAGFPWVLVPELVGLHDFEQSYRDIYRKCFVQAHKHAHFTDLFLSIWRASAAADDDYRVALAGFARGIEHHGAVRIDARSEPFRVSLDAFGIDEKAAIAPADWSLDQVERIIVSWSDPEMYRNKFPTRMGLVPPPPRPVAPVQPATRLARLRRRLGTQGLGRTVPYAFGWLLQRIGQRIQRIVAKP</sequence>
<dbReference type="Proteomes" id="UP001138802">
    <property type="component" value="Unassembled WGS sequence"/>
</dbReference>
<evidence type="ECO:0000313" key="1">
    <source>
        <dbReference type="EMBL" id="MBK1645096.1"/>
    </source>
</evidence>
<proteinExistence type="predicted"/>
<comment type="caution">
    <text evidence="1">The sequence shown here is derived from an EMBL/GenBank/DDBJ whole genome shotgun (WGS) entry which is preliminary data.</text>
</comment>
<reference evidence="1 2" key="1">
    <citation type="journal article" date="2020" name="Microorganisms">
        <title>Osmotic Adaptation and Compatible Solute Biosynthesis of Phototrophic Bacteria as Revealed from Genome Analyses.</title>
        <authorList>
            <person name="Imhoff J.F."/>
            <person name="Rahn T."/>
            <person name="Kunzel S."/>
            <person name="Keller A."/>
            <person name="Neulinger S.C."/>
        </authorList>
    </citation>
    <scope>NUCLEOTIDE SEQUENCE [LARGE SCALE GENOMIC DNA]</scope>
    <source>
        <strain evidence="1 2">DSM 21303</strain>
    </source>
</reference>
<protein>
    <recommendedName>
        <fullName evidence="3">Glycosyltransferase</fullName>
    </recommendedName>
</protein>
<name>A0A9X1B9J8_9GAMM</name>
<accession>A0A9X1B9J8</accession>
<evidence type="ECO:0000313" key="2">
    <source>
        <dbReference type="Proteomes" id="UP001138802"/>
    </source>
</evidence>
<gene>
    <name evidence="1" type="ORF">CKO25_10615</name>
</gene>
<keyword evidence="2" id="KW-1185">Reference proteome</keyword>
<organism evidence="1 2">
    <name type="scientific">Thiocapsa imhoffii</name>
    <dbReference type="NCBI Taxonomy" id="382777"/>
    <lineage>
        <taxon>Bacteria</taxon>
        <taxon>Pseudomonadati</taxon>
        <taxon>Pseudomonadota</taxon>
        <taxon>Gammaproteobacteria</taxon>
        <taxon>Chromatiales</taxon>
        <taxon>Chromatiaceae</taxon>
        <taxon>Thiocapsa</taxon>
    </lineage>
</organism>
<dbReference type="RefSeq" id="WP_200387903.1">
    <property type="nucleotide sequence ID" value="NZ_NRSD01000009.1"/>
</dbReference>
<dbReference type="InterPro" id="IPR029044">
    <property type="entry name" value="Nucleotide-diphossugar_trans"/>
</dbReference>